<dbReference type="SUPFAM" id="SSF52096">
    <property type="entry name" value="ClpP/crotonase"/>
    <property type="match status" value="1"/>
</dbReference>
<dbReference type="InterPro" id="IPR005151">
    <property type="entry name" value="Tail-specific_protease"/>
</dbReference>
<evidence type="ECO:0000313" key="3">
    <source>
        <dbReference type="EMBL" id="ASO06604.1"/>
    </source>
</evidence>
<evidence type="ECO:0000313" key="4">
    <source>
        <dbReference type="Proteomes" id="UP000204551"/>
    </source>
</evidence>
<feature type="domain" description="Tail specific protease" evidence="2">
    <location>
        <begin position="245"/>
        <end position="452"/>
    </location>
</feature>
<protein>
    <submittedName>
        <fullName evidence="3">Peptidase family S41</fullName>
    </submittedName>
</protein>
<keyword evidence="1" id="KW-0732">Signal</keyword>
<dbReference type="PANTHER" id="PTHR32060:SF30">
    <property type="entry name" value="CARBOXY-TERMINAL PROCESSING PROTEASE CTPA"/>
    <property type="match status" value="1"/>
</dbReference>
<organism evidence="3 4">
    <name type="scientific">Arenibacter algicola</name>
    <dbReference type="NCBI Taxonomy" id="616991"/>
    <lineage>
        <taxon>Bacteria</taxon>
        <taxon>Pseudomonadati</taxon>
        <taxon>Bacteroidota</taxon>
        <taxon>Flavobacteriia</taxon>
        <taxon>Flavobacteriales</taxon>
        <taxon>Flavobacteriaceae</taxon>
        <taxon>Arenibacter</taxon>
    </lineage>
</organism>
<dbReference type="RefSeq" id="WP_093979058.1">
    <property type="nucleotide sequence ID" value="NZ_CP022515.1"/>
</dbReference>
<reference evidence="3 4" key="1">
    <citation type="submission" date="2017-07" db="EMBL/GenBank/DDBJ databases">
        <title>Genome Sequence of Arenibacter algicola Strain SMS7 Isolated from a culture of the Diatom Skeletonema marinoi.</title>
        <authorList>
            <person name="Topel M."/>
            <person name="Pinder M.I.M."/>
            <person name="Johansson O.N."/>
            <person name="Kourtchenko O."/>
            <person name="Godhe A."/>
            <person name="Clarke A.K."/>
        </authorList>
    </citation>
    <scope>NUCLEOTIDE SEQUENCE [LARGE SCALE GENOMIC DNA]</scope>
    <source>
        <strain evidence="3 4">SMS7</strain>
    </source>
</reference>
<dbReference type="Gene3D" id="3.30.750.44">
    <property type="match status" value="1"/>
</dbReference>
<dbReference type="PANTHER" id="PTHR32060">
    <property type="entry name" value="TAIL-SPECIFIC PROTEASE"/>
    <property type="match status" value="1"/>
</dbReference>
<dbReference type="GO" id="GO:0006508">
    <property type="term" value="P:proteolysis"/>
    <property type="evidence" value="ECO:0007669"/>
    <property type="project" value="InterPro"/>
</dbReference>
<proteinExistence type="predicted"/>
<evidence type="ECO:0000256" key="1">
    <source>
        <dbReference type="SAM" id="SignalP"/>
    </source>
</evidence>
<name>A0A221UZ21_9FLAO</name>
<dbReference type="Gene3D" id="3.90.226.10">
    <property type="entry name" value="2-enoyl-CoA Hydratase, Chain A, domain 1"/>
    <property type="match status" value="1"/>
</dbReference>
<gene>
    <name evidence="3" type="ORF">AREALGSMS7_03177</name>
</gene>
<evidence type="ECO:0000259" key="2">
    <source>
        <dbReference type="Pfam" id="PF03572"/>
    </source>
</evidence>
<dbReference type="STRING" id="616991.GCA_000733925_01492"/>
<dbReference type="GO" id="GO:0008236">
    <property type="term" value="F:serine-type peptidase activity"/>
    <property type="evidence" value="ECO:0007669"/>
    <property type="project" value="InterPro"/>
</dbReference>
<feature type="signal peptide" evidence="1">
    <location>
        <begin position="1"/>
        <end position="24"/>
    </location>
</feature>
<dbReference type="GO" id="GO:0007165">
    <property type="term" value="P:signal transduction"/>
    <property type="evidence" value="ECO:0007669"/>
    <property type="project" value="TreeGrafter"/>
</dbReference>
<feature type="chain" id="PRO_5012804434" evidence="1">
    <location>
        <begin position="25"/>
        <end position="479"/>
    </location>
</feature>
<dbReference type="EMBL" id="CP022515">
    <property type="protein sequence ID" value="ASO06604.1"/>
    <property type="molecule type" value="Genomic_DNA"/>
</dbReference>
<dbReference type="GO" id="GO:0004175">
    <property type="term" value="F:endopeptidase activity"/>
    <property type="evidence" value="ECO:0007669"/>
    <property type="project" value="TreeGrafter"/>
</dbReference>
<dbReference type="InterPro" id="IPR029045">
    <property type="entry name" value="ClpP/crotonase-like_dom_sf"/>
</dbReference>
<accession>A0A221UZ21</accession>
<dbReference type="Pfam" id="PF03572">
    <property type="entry name" value="Peptidase_S41"/>
    <property type="match status" value="1"/>
</dbReference>
<dbReference type="KEGG" id="aalg:AREALGSMS7_03177"/>
<dbReference type="eggNOG" id="COG0793">
    <property type="taxonomic scope" value="Bacteria"/>
</dbReference>
<dbReference type="GO" id="GO:0030288">
    <property type="term" value="C:outer membrane-bounded periplasmic space"/>
    <property type="evidence" value="ECO:0007669"/>
    <property type="project" value="TreeGrafter"/>
</dbReference>
<dbReference type="AlphaFoldDB" id="A0A221UZ21"/>
<sequence>MKSKTLLQLVFNMALFISTAIVGAQNAYNPMELKEDFQLFRTALEEAHPGIYRYETKSSMDGSFEAIEKQLHQPLNQQEFYKILNPVLAKIGCGHTKLIPSEDNGFMYYYNTETLFPLKLFLDKNKAYVSYSYDTDNKLEPGTEITSINGMDMEEIIQGLLNNLFSDGHNQTFKYYELNRYFNALFSNFYLDEGKSHNEFNITYKHHGRKGSMALPSVSYQKVLEHDAAEQNSTPYQLEFKNAKTALMTIRTFWPDGEKYNFEAFLKESFAEINDKNIENLILDLRGNEGGKDAFGSLLLSYLVNADFRYYDKLVVATNEKFSFVDHAQLPEGYDELRALITQAEDGEFRWEHNGNLTVQTPQEHPFKGQIYVLIDGACFSVTSEFCAVANHLERVSFIGEETGGGYYGNNSGAFVIVTLPNSKMKLGIPLMAYYTAVKDYEFTDRGIMPDHPIRNTIKEVLTPGDEVLDWTLGRINKK</sequence>
<dbReference type="Proteomes" id="UP000204551">
    <property type="component" value="Chromosome"/>
</dbReference>